<dbReference type="CDD" id="cd19929">
    <property type="entry name" value="psREC_Atg32"/>
    <property type="match status" value="1"/>
</dbReference>
<name>A0A0P1L4J2_9SACH</name>
<keyword evidence="3" id="KW-1185">Reference proteome</keyword>
<dbReference type="Proteomes" id="UP000236544">
    <property type="component" value="Unassembled WGS sequence"/>
</dbReference>
<evidence type="ECO:0000313" key="2">
    <source>
        <dbReference type="EMBL" id="CUS24747.1"/>
    </source>
</evidence>
<dbReference type="EMBL" id="LN890533">
    <property type="protein sequence ID" value="CUS24747.1"/>
    <property type="molecule type" value="Genomic_DNA"/>
</dbReference>
<feature type="compositionally biased region" description="Polar residues" evidence="1">
    <location>
        <begin position="1"/>
        <end position="13"/>
    </location>
</feature>
<protein>
    <submittedName>
        <fullName evidence="2">LAQU0S19e00716g1_1</fullName>
    </submittedName>
</protein>
<feature type="region of interest" description="Disordered" evidence="1">
    <location>
        <begin position="1"/>
        <end position="28"/>
    </location>
</feature>
<accession>A0A0P1L4J2</accession>
<evidence type="ECO:0000313" key="3">
    <source>
        <dbReference type="Proteomes" id="UP000236544"/>
    </source>
</evidence>
<sequence length="472" mass="52908">MSQYIANPRQQSRQLHRNSPGGQESHFAASSVPFNQRNSILDPHLSVLQLLDRADPLSELSSLKHSEVAKPPTPERTGLESVNCSISESWQSIKHTDCSMVNIQGDATHQHAGILSSSDTSEDEPDAQLSPSPNNFGFPNSALSIFPEAPNTLEASSLREYQNPEIANSREENDNETITMSLMNSSNSFVMPKLSLIQQSQKFCILIVGKPSQRFYRDIPRAYHKMFEVRDISHLSPREMGKYSAVMIIFSEPKEGKALLEKVAARNNNIIAVCQRGQQQQISSLLNRFSKSNQIRLVYHLTVMSDHQDVHRLLRYLYTLSIEVDSGYETEIGSRKTRKRRKSSKKRSPQVTVNRWVIWSISLTVGVGLGYCISCLLSSTSSTLSVTLHSGDEAAIMEDIHNPPHESPFDSYLRQLLLAVKKAVKQVNSSFKQYLNGQSLPVLWMQRMGKEWLSEASDPTLPGVTALDLVLV</sequence>
<dbReference type="AlphaFoldDB" id="A0A0P1L4J2"/>
<reference evidence="3" key="1">
    <citation type="submission" date="2015-10" db="EMBL/GenBank/DDBJ databases">
        <authorList>
            <person name="Devillers H."/>
        </authorList>
    </citation>
    <scope>NUCLEOTIDE SEQUENCE [LARGE SCALE GENOMIC DNA]</scope>
</reference>
<gene>
    <name evidence="2" type="ORF">LAQU0_S19e00716g</name>
</gene>
<feature type="region of interest" description="Disordered" evidence="1">
    <location>
        <begin position="114"/>
        <end position="134"/>
    </location>
</feature>
<dbReference type="OrthoDB" id="4066282at2759"/>
<organism evidence="2 3">
    <name type="scientific">Lachancea quebecensis</name>
    <dbReference type="NCBI Taxonomy" id="1654605"/>
    <lineage>
        <taxon>Eukaryota</taxon>
        <taxon>Fungi</taxon>
        <taxon>Dikarya</taxon>
        <taxon>Ascomycota</taxon>
        <taxon>Saccharomycotina</taxon>
        <taxon>Saccharomycetes</taxon>
        <taxon>Saccharomycetales</taxon>
        <taxon>Saccharomycetaceae</taxon>
        <taxon>Lachancea</taxon>
    </lineage>
</organism>
<feature type="region of interest" description="Disordered" evidence="1">
    <location>
        <begin position="62"/>
        <end position="81"/>
    </location>
</feature>
<proteinExistence type="predicted"/>
<evidence type="ECO:0000256" key="1">
    <source>
        <dbReference type="SAM" id="MobiDB-lite"/>
    </source>
</evidence>